<keyword evidence="1" id="KW-0732">Signal</keyword>
<name>A0A9W7FTG7_9STRA</name>
<keyword evidence="3" id="KW-1185">Reference proteome</keyword>
<gene>
    <name evidence="2" type="ORF">TrLO_g14560</name>
</gene>
<evidence type="ECO:0000256" key="1">
    <source>
        <dbReference type="SAM" id="SignalP"/>
    </source>
</evidence>
<sequence length="461" mass="50812">MRLVILSKCLSMIIVLCATAVDSFSRLSQPARSALSFTPSKSITTHVSTSTSRLSARPPLSSSSFDFDNRRSFDFLSLIEVSERTKLQYASTNQSEPLRIYLYLTLTVCLLFSSTLTSAVQIDLVEPSLTITRLLGIASSFLFVRESGFRRKQLNRLELESGARDLPITVSTITGSTTKSLRDFDGIYRFLVLRGTASELYQSLNLAFVFRKRFKTSNTILICSSTDGSSRSEWISNAPESLLATIPSTSKSSWEAFFEGLLESSSPANRRASCWFGLNNKGRSFGSGLSASPDLLTLFGRSLRPNELISPADIIDVFEGKSEDEGIIIEKQRAFYDALTSGNVDQMNVIFSTSRSEAVQNIVLEGGALDSWEDNLRDGARPESLVFFDPDVHIVNPTLAFSTNVESMGGAFSTLLALQKWVKEGDEWRLFEHSTIPWTVDSAAAGTLKCDTRGCVALTKK</sequence>
<dbReference type="SUPFAM" id="SSF54427">
    <property type="entry name" value="NTF2-like"/>
    <property type="match status" value="1"/>
</dbReference>
<dbReference type="EMBL" id="BRXW01000316">
    <property type="protein sequence ID" value="GMI18027.1"/>
    <property type="molecule type" value="Genomic_DNA"/>
</dbReference>
<reference evidence="3" key="1">
    <citation type="journal article" date="2023" name="Commun. Biol.">
        <title>Genome analysis of Parmales, the sister group of diatoms, reveals the evolutionary specialization of diatoms from phago-mixotrophs to photoautotrophs.</title>
        <authorList>
            <person name="Ban H."/>
            <person name="Sato S."/>
            <person name="Yoshikawa S."/>
            <person name="Yamada K."/>
            <person name="Nakamura Y."/>
            <person name="Ichinomiya M."/>
            <person name="Sato N."/>
            <person name="Blanc-Mathieu R."/>
            <person name="Endo H."/>
            <person name="Kuwata A."/>
            <person name="Ogata H."/>
        </authorList>
    </citation>
    <scope>NUCLEOTIDE SEQUENCE [LARGE SCALE GENOMIC DNA]</scope>
    <source>
        <strain evidence="3">NIES 3700</strain>
    </source>
</reference>
<feature type="signal peptide" evidence="1">
    <location>
        <begin position="1"/>
        <end position="20"/>
    </location>
</feature>
<comment type="caution">
    <text evidence="2">The sequence shown here is derived from an EMBL/GenBank/DDBJ whole genome shotgun (WGS) entry which is preliminary data.</text>
</comment>
<evidence type="ECO:0000313" key="2">
    <source>
        <dbReference type="EMBL" id="GMI18027.1"/>
    </source>
</evidence>
<dbReference type="Gene3D" id="3.10.450.50">
    <property type="match status" value="1"/>
</dbReference>
<dbReference type="OrthoDB" id="5130at2759"/>
<organism evidence="2 3">
    <name type="scientific">Triparma laevis f. longispina</name>
    <dbReference type="NCBI Taxonomy" id="1714387"/>
    <lineage>
        <taxon>Eukaryota</taxon>
        <taxon>Sar</taxon>
        <taxon>Stramenopiles</taxon>
        <taxon>Ochrophyta</taxon>
        <taxon>Bolidophyceae</taxon>
        <taxon>Parmales</taxon>
        <taxon>Triparmaceae</taxon>
        <taxon>Triparma</taxon>
    </lineage>
</organism>
<accession>A0A9W7FTG7</accession>
<feature type="chain" id="PRO_5040748028" evidence="1">
    <location>
        <begin position="21"/>
        <end position="461"/>
    </location>
</feature>
<protein>
    <submittedName>
        <fullName evidence="2">Uncharacterized protein</fullName>
    </submittedName>
</protein>
<proteinExistence type="predicted"/>
<dbReference type="Proteomes" id="UP001165122">
    <property type="component" value="Unassembled WGS sequence"/>
</dbReference>
<evidence type="ECO:0000313" key="3">
    <source>
        <dbReference type="Proteomes" id="UP001165122"/>
    </source>
</evidence>
<dbReference type="InterPro" id="IPR032710">
    <property type="entry name" value="NTF2-like_dom_sf"/>
</dbReference>
<dbReference type="AlphaFoldDB" id="A0A9W7FTG7"/>